<protein>
    <submittedName>
        <fullName evidence="15">Cellulose_synt domain-containing protein</fullName>
    </submittedName>
</protein>
<keyword evidence="2" id="KW-0328">Glycosyltransferase</keyword>
<evidence type="ECO:0000256" key="1">
    <source>
        <dbReference type="ARBA" id="ARBA00004653"/>
    </source>
</evidence>
<feature type="transmembrane region" description="Helical" evidence="14">
    <location>
        <begin position="655"/>
        <end position="674"/>
    </location>
</feature>
<feature type="transmembrane region" description="Helical" evidence="14">
    <location>
        <begin position="600"/>
        <end position="617"/>
    </location>
</feature>
<feature type="transmembrane region" description="Helical" evidence="14">
    <location>
        <begin position="686"/>
        <end position="704"/>
    </location>
</feature>
<feature type="active site" evidence="11">
    <location>
        <position position="151"/>
    </location>
</feature>
<sequence>MEGLRGFPTSQTTNPPPLHTLEPLPRIAANRAFAVVYTCAILALLYNHAQRLVLLHYPFTTIVSLLLLISDLVLAFMWTTIQSFRMRPVKRREFPENLEKVMKREDYPALDIFICTADPYKEPPISVVNTALSVMAYDYPTEKISVYVSDDGGSMLTLFAFMEAAKFATHWLPFCRNNNILERNPAAYFGSKHALDTETENIKILYQGMKVRVEHVVETGKVNDYINTELGREAFNKWTSYRFTTQEHPTIIQVLLDSSRDKDVAGNLMPNLVYVSREKSRTSPHNFKAGALNALLRVSAVMTNASMILTLDCDMYSNDPHTPLRVLCYLSDPTIRSKYGYIQFPQCFHGINKDDIYDCAYTQMFLINPMGLDGLLGPDYFGTGCFFSRRVFFGDPLTLVSPEISELSPEHVVKKPIQSKAILALAHNVAGCNYEGNTNWGSKIGFRYGSLVEDFYTGYRFHCEGWKSIFCHPDRPAFYGDAPISLLDVLNQTKRWTIGLLEVAFSKYSTITFGTRAMGPLMGLAYSFYSFSPILSIPLTTYAFLPQLALLNGVSIFPKVSELWFYLYVFLFVGANAQDLFEFVSAGGTFQMWWNNQRMWMIRGLSCFLFGFMEYLLKSLGISTLGFNVTNKTIDDKQSKRYHKGDFEFGVASPIFVPLTMAAIINLFSFIWGSIEILRGRNMDQLFLQMLIAGFVTVNCLPIYKAMVLRSDEGKMPIKITITATILACALCTTVSLIL</sequence>
<dbReference type="Pfam" id="PF03552">
    <property type="entry name" value="Cellulose_synt"/>
    <property type="match status" value="2"/>
</dbReference>
<comment type="subcellular location">
    <subcellularLocation>
        <location evidence="1">Golgi apparatus membrane</location>
        <topology evidence="1">Multi-pass membrane protein</topology>
    </subcellularLocation>
</comment>
<dbReference type="GO" id="GO:0016760">
    <property type="term" value="F:cellulose synthase (UDP-forming) activity"/>
    <property type="evidence" value="ECO:0007669"/>
    <property type="project" value="InterPro"/>
</dbReference>
<dbReference type="Proteomes" id="UP000187406">
    <property type="component" value="Unassembled WGS sequence"/>
</dbReference>
<evidence type="ECO:0000313" key="16">
    <source>
        <dbReference type="Proteomes" id="UP000187406"/>
    </source>
</evidence>
<gene>
    <name evidence="15" type="ORF">CFOL_v3_12176</name>
</gene>
<evidence type="ECO:0000256" key="12">
    <source>
        <dbReference type="PIRSR" id="PIRSR605150-2"/>
    </source>
</evidence>
<evidence type="ECO:0000256" key="4">
    <source>
        <dbReference type="ARBA" id="ARBA00022692"/>
    </source>
</evidence>
<dbReference type="OrthoDB" id="72851at2759"/>
<dbReference type="EMBL" id="BDDD01000652">
    <property type="protein sequence ID" value="GAV68673.1"/>
    <property type="molecule type" value="Genomic_DNA"/>
</dbReference>
<dbReference type="FunFam" id="3.90.550.10:FF:000135">
    <property type="entry name" value="Cellulose synthase-like protein G3"/>
    <property type="match status" value="1"/>
</dbReference>
<keyword evidence="3" id="KW-0808">Transferase</keyword>
<feature type="binding site" evidence="13">
    <location>
        <position position="288"/>
    </location>
    <ligand>
        <name>Mn(2+)</name>
        <dbReference type="ChEBI" id="CHEBI:29035"/>
    </ligand>
</feature>
<dbReference type="PANTHER" id="PTHR13301">
    <property type="entry name" value="X-BOX TRANSCRIPTION FACTOR-RELATED"/>
    <property type="match status" value="1"/>
</dbReference>
<dbReference type="GO" id="GO:0000139">
    <property type="term" value="C:Golgi membrane"/>
    <property type="evidence" value="ECO:0007669"/>
    <property type="project" value="UniProtKB-SubCell"/>
</dbReference>
<dbReference type="GO" id="GO:0071555">
    <property type="term" value="P:cell wall organization"/>
    <property type="evidence" value="ECO:0007669"/>
    <property type="project" value="UniProtKB-KW"/>
</dbReference>
<organism evidence="15 16">
    <name type="scientific">Cephalotus follicularis</name>
    <name type="common">Albany pitcher plant</name>
    <dbReference type="NCBI Taxonomy" id="3775"/>
    <lineage>
        <taxon>Eukaryota</taxon>
        <taxon>Viridiplantae</taxon>
        <taxon>Streptophyta</taxon>
        <taxon>Embryophyta</taxon>
        <taxon>Tracheophyta</taxon>
        <taxon>Spermatophyta</taxon>
        <taxon>Magnoliopsida</taxon>
        <taxon>eudicotyledons</taxon>
        <taxon>Gunneridae</taxon>
        <taxon>Pentapetalae</taxon>
        <taxon>rosids</taxon>
        <taxon>fabids</taxon>
        <taxon>Oxalidales</taxon>
        <taxon>Cephalotaceae</taxon>
        <taxon>Cephalotus</taxon>
    </lineage>
</organism>
<evidence type="ECO:0000256" key="5">
    <source>
        <dbReference type="ARBA" id="ARBA00022989"/>
    </source>
</evidence>
<evidence type="ECO:0000313" key="15">
    <source>
        <dbReference type="EMBL" id="GAV68673.1"/>
    </source>
</evidence>
<dbReference type="FunFam" id="3.90.550.10:FF:000138">
    <property type="entry name" value="Cellulose synthase isolog"/>
    <property type="match status" value="1"/>
</dbReference>
<name>A0A1Q3BLS6_CEPFO</name>
<feature type="transmembrane region" description="Helical" evidence="14">
    <location>
        <begin position="32"/>
        <end position="49"/>
    </location>
</feature>
<keyword evidence="5 14" id="KW-1133">Transmembrane helix</keyword>
<evidence type="ECO:0000256" key="3">
    <source>
        <dbReference type="ARBA" id="ARBA00022679"/>
    </source>
</evidence>
<feature type="transmembrane region" description="Helical" evidence="14">
    <location>
        <begin position="55"/>
        <end position="81"/>
    </location>
</feature>
<evidence type="ECO:0000256" key="6">
    <source>
        <dbReference type="ARBA" id="ARBA00023034"/>
    </source>
</evidence>
<dbReference type="AlphaFoldDB" id="A0A1Q3BLS6"/>
<feature type="binding site" evidence="13">
    <location>
        <position position="312"/>
    </location>
    <ligand>
        <name>Mn(2+)</name>
        <dbReference type="ChEBI" id="CHEBI:29035"/>
    </ligand>
</feature>
<comment type="caution">
    <text evidence="15">The sequence shown here is derived from an EMBL/GenBank/DDBJ whole genome shotgun (WGS) entry which is preliminary data.</text>
</comment>
<evidence type="ECO:0000256" key="7">
    <source>
        <dbReference type="ARBA" id="ARBA00023136"/>
    </source>
</evidence>
<keyword evidence="4 14" id="KW-0812">Transmembrane</keyword>
<dbReference type="Gene3D" id="3.90.550.10">
    <property type="entry name" value="Spore Coat Polysaccharide Biosynthesis Protein SpsA, Chain A"/>
    <property type="match status" value="2"/>
</dbReference>
<evidence type="ECO:0000256" key="9">
    <source>
        <dbReference type="ARBA" id="ARBA00037405"/>
    </source>
</evidence>
<comment type="similarity">
    <text evidence="10">Belongs to the glycosyltransferase 2 family. Plant cellulose synthase-like G subfamily.</text>
</comment>
<accession>A0A1Q3BLS6</accession>
<dbReference type="InterPro" id="IPR005150">
    <property type="entry name" value="Cellulose_synth"/>
</dbReference>
<evidence type="ECO:0000256" key="10">
    <source>
        <dbReference type="ARBA" id="ARBA00061657"/>
    </source>
</evidence>
<dbReference type="InterPro" id="IPR029044">
    <property type="entry name" value="Nucleotide-diphossugar_trans"/>
</dbReference>
<evidence type="ECO:0000256" key="14">
    <source>
        <dbReference type="SAM" id="Phobius"/>
    </source>
</evidence>
<feature type="active site" evidence="11">
    <location>
        <position position="454"/>
    </location>
</feature>
<dbReference type="GO" id="GO:0030244">
    <property type="term" value="P:cellulose biosynthetic process"/>
    <property type="evidence" value="ECO:0007669"/>
    <property type="project" value="InterPro"/>
</dbReference>
<evidence type="ECO:0000256" key="11">
    <source>
        <dbReference type="PIRSR" id="PIRSR605150-1"/>
    </source>
</evidence>
<reference evidence="16" key="1">
    <citation type="submission" date="2016-04" db="EMBL/GenBank/DDBJ databases">
        <title>Cephalotus genome sequencing.</title>
        <authorList>
            <person name="Fukushima K."/>
            <person name="Hasebe M."/>
            <person name="Fang X."/>
        </authorList>
    </citation>
    <scope>NUCLEOTIDE SEQUENCE [LARGE SCALE GENOMIC DNA]</scope>
    <source>
        <strain evidence="16">cv. St1</strain>
    </source>
</reference>
<comment type="function">
    <text evidence="9">Thought to be a Golgi-localized beta-glycan synthase that polymerize the backbones of noncellulosic polysaccharides (hemicelluloses) of plant cell wall.</text>
</comment>
<feature type="binding site" evidence="12">
    <location>
        <position position="151"/>
    </location>
    <ligand>
        <name>UDP-alpha-D-glucose</name>
        <dbReference type="ChEBI" id="CHEBI:58885"/>
    </ligand>
</feature>
<keyword evidence="6" id="KW-0333">Golgi apparatus</keyword>
<dbReference type="SUPFAM" id="SSF53448">
    <property type="entry name" value="Nucleotide-diphospho-sugar transferases"/>
    <property type="match status" value="1"/>
</dbReference>
<keyword evidence="16" id="KW-1185">Reference proteome</keyword>
<keyword evidence="8" id="KW-0961">Cell wall biogenesis/degradation</keyword>
<evidence type="ECO:0000256" key="8">
    <source>
        <dbReference type="ARBA" id="ARBA00023316"/>
    </source>
</evidence>
<dbReference type="InParanoid" id="A0A1Q3BLS6"/>
<keyword evidence="7 14" id="KW-0472">Membrane</keyword>
<feature type="transmembrane region" description="Helical" evidence="14">
    <location>
        <begin position="716"/>
        <end position="738"/>
    </location>
</feature>
<evidence type="ECO:0000256" key="2">
    <source>
        <dbReference type="ARBA" id="ARBA00022676"/>
    </source>
</evidence>
<evidence type="ECO:0000256" key="13">
    <source>
        <dbReference type="PIRSR" id="PIRSR605150-3"/>
    </source>
</evidence>
<feature type="transmembrane region" description="Helical" evidence="14">
    <location>
        <begin position="526"/>
        <end position="545"/>
    </location>
</feature>
<feature type="binding site" evidence="12">
    <location>
        <position position="121"/>
    </location>
    <ligand>
        <name>UDP-alpha-D-glucose</name>
        <dbReference type="ChEBI" id="CHEBI:58885"/>
    </ligand>
</feature>
<dbReference type="FunCoup" id="A0A1Q3BLS6">
    <property type="interactions" value="66"/>
</dbReference>
<feature type="binding site" evidence="12">
    <location>
        <position position="122"/>
    </location>
    <ligand>
        <name>UDP-alpha-D-glucose</name>
        <dbReference type="ChEBI" id="CHEBI:58885"/>
    </ligand>
</feature>
<proteinExistence type="inferred from homology"/>
<feature type="transmembrane region" description="Helical" evidence="14">
    <location>
        <begin position="565"/>
        <end position="588"/>
    </location>
</feature>
<dbReference type="STRING" id="3775.A0A1Q3BLS6"/>